<protein>
    <submittedName>
        <fullName evidence="1">15502_t:CDS:1</fullName>
    </submittedName>
</protein>
<feature type="non-terminal residue" evidence="1">
    <location>
        <position position="192"/>
    </location>
</feature>
<evidence type="ECO:0000313" key="2">
    <source>
        <dbReference type="Proteomes" id="UP000789920"/>
    </source>
</evidence>
<keyword evidence="2" id="KW-1185">Reference proteome</keyword>
<feature type="non-terminal residue" evidence="1">
    <location>
        <position position="1"/>
    </location>
</feature>
<name>A0ACA9RW59_9GLOM</name>
<comment type="caution">
    <text evidence="1">The sequence shown here is derived from an EMBL/GenBank/DDBJ whole genome shotgun (WGS) entry which is preliminary data.</text>
</comment>
<dbReference type="EMBL" id="CAJVQC010073091">
    <property type="protein sequence ID" value="CAG8811997.1"/>
    <property type="molecule type" value="Genomic_DNA"/>
</dbReference>
<accession>A0ACA9RW59</accession>
<gene>
    <name evidence="1" type="ORF">RPERSI_LOCUS23436</name>
</gene>
<proteinExistence type="predicted"/>
<reference evidence="1" key="1">
    <citation type="submission" date="2021-06" db="EMBL/GenBank/DDBJ databases">
        <authorList>
            <person name="Kallberg Y."/>
            <person name="Tangrot J."/>
            <person name="Rosling A."/>
        </authorList>
    </citation>
    <scope>NUCLEOTIDE SEQUENCE</scope>
    <source>
        <strain evidence="1">MA461A</strain>
    </source>
</reference>
<evidence type="ECO:0000313" key="1">
    <source>
        <dbReference type="EMBL" id="CAG8811997.1"/>
    </source>
</evidence>
<organism evidence="1 2">
    <name type="scientific">Racocetra persica</name>
    <dbReference type="NCBI Taxonomy" id="160502"/>
    <lineage>
        <taxon>Eukaryota</taxon>
        <taxon>Fungi</taxon>
        <taxon>Fungi incertae sedis</taxon>
        <taxon>Mucoromycota</taxon>
        <taxon>Glomeromycotina</taxon>
        <taxon>Glomeromycetes</taxon>
        <taxon>Diversisporales</taxon>
        <taxon>Gigasporaceae</taxon>
        <taxon>Racocetra</taxon>
    </lineage>
</organism>
<sequence length="192" mass="22440">KKGANHAEEIEINSHNKRYGNEFLEPLNMKGEELAKNIQVKKSVIRELLAEKRRMTVDLAYRLYFYFGVSAEYWLNFQKNYDLATYQELAEKEIKKQIQPYPREEKPNSKIIFNADKNPEQKINYLSEKLIKVESILKHPHSLLKRISEAGIEENSLKKHKRRCAIKRKRGGINPPLPGTPNAPRLLIRSLS</sequence>
<dbReference type="Proteomes" id="UP000789920">
    <property type="component" value="Unassembled WGS sequence"/>
</dbReference>